<evidence type="ECO:0000256" key="8">
    <source>
        <dbReference type="ARBA" id="ARBA00023136"/>
    </source>
</evidence>
<evidence type="ECO:0000259" key="12">
    <source>
        <dbReference type="PROSITE" id="PS51371"/>
    </source>
</evidence>
<keyword evidence="8 10" id="KW-0472">Membrane</keyword>
<dbReference type="Gene3D" id="3.30.465.10">
    <property type="match status" value="1"/>
</dbReference>
<dbReference type="InterPro" id="IPR016169">
    <property type="entry name" value="FAD-bd_PCMH_sub2"/>
</dbReference>
<dbReference type="Gene3D" id="3.10.580.10">
    <property type="entry name" value="CBS-domain"/>
    <property type="match status" value="1"/>
</dbReference>
<dbReference type="PANTHER" id="PTHR43099">
    <property type="entry name" value="UPF0053 PROTEIN YRKA"/>
    <property type="match status" value="1"/>
</dbReference>
<evidence type="ECO:0000256" key="6">
    <source>
        <dbReference type="ARBA" id="ARBA00022989"/>
    </source>
</evidence>
<dbReference type="SMART" id="SM01091">
    <property type="entry name" value="CorC_HlyC"/>
    <property type="match status" value="1"/>
</dbReference>
<dbReference type="Pfam" id="PF03471">
    <property type="entry name" value="CorC_HlyC"/>
    <property type="match status" value="1"/>
</dbReference>
<evidence type="ECO:0000313" key="14">
    <source>
        <dbReference type="EMBL" id="MFD1673007.1"/>
    </source>
</evidence>
<name>A0ABW4J9V3_9LACO</name>
<dbReference type="InterPro" id="IPR044751">
    <property type="entry name" value="Ion_transp-like_CBS"/>
</dbReference>
<dbReference type="PANTHER" id="PTHR43099:SF5">
    <property type="entry name" value="HLYC_CORC FAMILY TRANSPORTER"/>
    <property type="match status" value="1"/>
</dbReference>
<evidence type="ECO:0000313" key="15">
    <source>
        <dbReference type="Proteomes" id="UP001597267"/>
    </source>
</evidence>
<dbReference type="PROSITE" id="PS51846">
    <property type="entry name" value="CNNM"/>
    <property type="match status" value="1"/>
</dbReference>
<evidence type="ECO:0000259" key="13">
    <source>
        <dbReference type="PROSITE" id="PS51846"/>
    </source>
</evidence>
<dbReference type="InterPro" id="IPR005170">
    <property type="entry name" value="Transptr-assoc_dom"/>
</dbReference>
<dbReference type="Proteomes" id="UP001597267">
    <property type="component" value="Unassembled WGS sequence"/>
</dbReference>
<keyword evidence="5" id="KW-0677">Repeat</keyword>
<evidence type="ECO:0000256" key="7">
    <source>
        <dbReference type="ARBA" id="ARBA00023122"/>
    </source>
</evidence>
<evidence type="ECO:0000256" key="4">
    <source>
        <dbReference type="ARBA" id="ARBA00022692"/>
    </source>
</evidence>
<dbReference type="RefSeq" id="WP_125715276.1">
    <property type="nucleotide sequence ID" value="NZ_JBHTOP010000028.1"/>
</dbReference>
<keyword evidence="15" id="KW-1185">Reference proteome</keyword>
<dbReference type="InterPro" id="IPR036318">
    <property type="entry name" value="FAD-bd_PCMH-like_sf"/>
</dbReference>
<feature type="domain" description="CNNM transmembrane" evidence="13">
    <location>
        <begin position="3"/>
        <end position="201"/>
    </location>
</feature>
<dbReference type="CDD" id="cd04590">
    <property type="entry name" value="CBS_pair_CorC_HlyC_assoc"/>
    <property type="match status" value="1"/>
</dbReference>
<dbReference type="InterPro" id="IPR002550">
    <property type="entry name" value="CNNM"/>
</dbReference>
<evidence type="ECO:0000256" key="3">
    <source>
        <dbReference type="ARBA" id="ARBA00022475"/>
    </source>
</evidence>
<feature type="transmembrane region" description="Helical" evidence="11">
    <location>
        <begin position="135"/>
        <end position="157"/>
    </location>
</feature>
<keyword evidence="3" id="KW-1003">Cell membrane</keyword>
<feature type="transmembrane region" description="Helical" evidence="11">
    <location>
        <begin position="12"/>
        <end position="32"/>
    </location>
</feature>
<organism evidence="14 15">
    <name type="scientific">Agrilactobacillus yilanensis</name>
    <dbReference type="NCBI Taxonomy" id="2485997"/>
    <lineage>
        <taxon>Bacteria</taxon>
        <taxon>Bacillati</taxon>
        <taxon>Bacillota</taxon>
        <taxon>Bacilli</taxon>
        <taxon>Lactobacillales</taxon>
        <taxon>Lactobacillaceae</taxon>
        <taxon>Agrilactobacillus</taxon>
    </lineage>
</organism>
<evidence type="ECO:0000256" key="1">
    <source>
        <dbReference type="ARBA" id="ARBA00004651"/>
    </source>
</evidence>
<proteinExistence type="inferred from homology"/>
<gene>
    <name evidence="14" type="ORF">ACFQ5M_12975</name>
</gene>
<comment type="similarity">
    <text evidence="2">Belongs to the UPF0053 family.</text>
</comment>
<protein>
    <submittedName>
        <fullName evidence="14">Hemolysin family protein</fullName>
    </submittedName>
</protein>
<feature type="transmembrane region" description="Helical" evidence="11">
    <location>
        <begin position="63"/>
        <end position="83"/>
    </location>
</feature>
<dbReference type="Pfam" id="PF01595">
    <property type="entry name" value="CNNM"/>
    <property type="match status" value="1"/>
</dbReference>
<feature type="domain" description="CBS" evidence="12">
    <location>
        <begin position="220"/>
        <end position="281"/>
    </location>
</feature>
<comment type="subcellular location">
    <subcellularLocation>
        <location evidence="1">Cell membrane</location>
        <topology evidence="1">Multi-pass membrane protein</topology>
    </subcellularLocation>
</comment>
<comment type="caution">
    <text evidence="14">The sequence shown here is derived from an EMBL/GenBank/DDBJ whole genome shotgun (WGS) entry which is preliminary data.</text>
</comment>
<dbReference type="InterPro" id="IPR046342">
    <property type="entry name" value="CBS_dom_sf"/>
</dbReference>
<dbReference type="Pfam" id="PF00571">
    <property type="entry name" value="CBS"/>
    <property type="match status" value="2"/>
</dbReference>
<dbReference type="EMBL" id="JBHTOP010000028">
    <property type="protein sequence ID" value="MFD1673007.1"/>
    <property type="molecule type" value="Genomic_DNA"/>
</dbReference>
<feature type="transmembrane region" description="Helical" evidence="11">
    <location>
        <begin position="103"/>
        <end position="123"/>
    </location>
</feature>
<dbReference type="InterPro" id="IPR000644">
    <property type="entry name" value="CBS_dom"/>
</dbReference>
<sequence length="445" mass="49015">MSGDGSVTGQIILIIVLTMVNAVFAAAEMAIVSVNRGRIESEAAAGDKKAQKLMGVMNSSSKFLATIQVAITFAGFLSSASAATSLAKYLVPLFRGAPWASEASVVVITIILSYITLVFGELFPKQIALQRAEAVAKLTVTPVQAVGVLMRPFVWLLSASTNLLMKIVPIDFTKEEEQMTRDEMVSLIEKSRKTGIIAPDEFEMLEGIISFSDKMAREVMVPRTDAFMVDIDDNSSENITAILNQPYSRVPVYKEDKDKVIGVVHIKSILRAAHKKGFEKLDLADVMIEPLFVPETMTINDLLVEFQKTQQQLAILLDEYGGVVGLVTIEDVLEEIVGEIDDESDHAQKLIDKINDNEYVVLGKVPLDTFNNYFKTEIKHSDVDTIAGYMITRLGMIPTNTQHETITLNEGIELYSGRMNGSRLETIIVKLPKVTETEAVSETQD</sequence>
<dbReference type="InterPro" id="IPR051676">
    <property type="entry name" value="UPF0053_domain"/>
</dbReference>
<evidence type="ECO:0000256" key="2">
    <source>
        <dbReference type="ARBA" id="ARBA00006337"/>
    </source>
</evidence>
<reference evidence="15" key="1">
    <citation type="journal article" date="2019" name="Int. J. Syst. Evol. Microbiol.">
        <title>The Global Catalogue of Microorganisms (GCM) 10K type strain sequencing project: providing services to taxonomists for standard genome sequencing and annotation.</title>
        <authorList>
            <consortium name="The Broad Institute Genomics Platform"/>
            <consortium name="The Broad Institute Genome Sequencing Center for Infectious Disease"/>
            <person name="Wu L."/>
            <person name="Ma J."/>
        </authorList>
    </citation>
    <scope>NUCLEOTIDE SEQUENCE [LARGE SCALE GENOMIC DNA]</scope>
    <source>
        <strain evidence="15">CCM 8896</strain>
    </source>
</reference>
<evidence type="ECO:0000256" key="11">
    <source>
        <dbReference type="SAM" id="Phobius"/>
    </source>
</evidence>
<dbReference type="PROSITE" id="PS51371">
    <property type="entry name" value="CBS"/>
    <property type="match status" value="2"/>
</dbReference>
<dbReference type="SUPFAM" id="SSF54631">
    <property type="entry name" value="CBS-domain pair"/>
    <property type="match status" value="1"/>
</dbReference>
<evidence type="ECO:0000256" key="9">
    <source>
        <dbReference type="PROSITE-ProRule" id="PRU00703"/>
    </source>
</evidence>
<accession>A0ABW4J9V3</accession>
<evidence type="ECO:0000256" key="10">
    <source>
        <dbReference type="PROSITE-ProRule" id="PRU01193"/>
    </source>
</evidence>
<keyword evidence="7 9" id="KW-0129">CBS domain</keyword>
<evidence type="ECO:0000256" key="5">
    <source>
        <dbReference type="ARBA" id="ARBA00022737"/>
    </source>
</evidence>
<feature type="domain" description="CBS" evidence="12">
    <location>
        <begin position="286"/>
        <end position="343"/>
    </location>
</feature>
<keyword evidence="6 10" id="KW-1133">Transmembrane helix</keyword>
<dbReference type="SUPFAM" id="SSF56176">
    <property type="entry name" value="FAD-binding/transporter-associated domain-like"/>
    <property type="match status" value="1"/>
</dbReference>
<keyword evidence="4 10" id="KW-0812">Transmembrane</keyword>